<proteinExistence type="predicted"/>
<evidence type="ECO:0000313" key="4">
    <source>
        <dbReference type="Proteomes" id="UP000008120"/>
    </source>
</evidence>
<dbReference type="InterPro" id="IPR019151">
    <property type="entry name" value="Proteasome_assmbl_chaperone_2"/>
</dbReference>
<dbReference type="PANTHER" id="PTHR35610:SF3">
    <property type="entry name" value="PROTEASOME ASSEMBLY CHAPERONE FAMILY PROTEIN"/>
    <property type="match status" value="1"/>
</dbReference>
<accession>E6N8R6</accession>
<evidence type="ECO:0000313" key="3">
    <source>
        <dbReference type="EMBL" id="BAJ51388.1"/>
    </source>
</evidence>
<dbReference type="EMBL" id="AP011900">
    <property type="protein sequence ID" value="BAJ49719.1"/>
    <property type="molecule type" value="Genomic_DNA"/>
</dbReference>
<organism evidence="1 4">
    <name type="scientific">Caldiarchaeum subterraneum</name>
    <dbReference type="NCBI Taxonomy" id="311458"/>
    <lineage>
        <taxon>Archaea</taxon>
        <taxon>Nitrososphaerota</taxon>
        <taxon>Candidatus Caldarchaeales</taxon>
        <taxon>Candidatus Caldarchaeaceae</taxon>
        <taxon>Candidatus Caldarchaeum</taxon>
    </lineage>
</organism>
<dbReference type="AlphaFoldDB" id="E6N8R6"/>
<protein>
    <recommendedName>
        <fullName evidence="5">Proteasome assembly chaperone family protein</fullName>
    </recommendedName>
</protein>
<dbReference type="EMBL" id="BA000048">
    <property type="protein sequence ID" value="BAJ51388.1"/>
    <property type="molecule type" value="Genomic_DNA"/>
</dbReference>
<dbReference type="EMBL" id="AP011871">
    <property type="protein sequence ID" value="BAJ48685.1"/>
    <property type="molecule type" value="Genomic_DNA"/>
</dbReference>
<sequence>MCAVKRVFEFVDSVTSIGKPLLLGFPDTGLVGSIAVSYMVEQLRPEEKGYVDSAELPPIVPVRRGYPKELIRIYESSNFLTILSELPIPPMLIRDFSEAMIDWADDKKVGWIGCLTGVAEPRRLEIDTPKVFVLSAELRRAEELAKFLDAEVFQEGFITGVHAEILRQGLRRGIEVDVLLAQAHLNYPDPGAAAQLLTRLPKLVNEHVDVKPLLESEENIRIQLRDLMRRTSEAMVQKSREMELPPVYR</sequence>
<evidence type="ECO:0000313" key="1">
    <source>
        <dbReference type="EMBL" id="BAJ48685.1"/>
    </source>
</evidence>
<dbReference type="SUPFAM" id="SSF159659">
    <property type="entry name" value="Cgl1923-like"/>
    <property type="match status" value="1"/>
</dbReference>
<reference evidence="1 4" key="1">
    <citation type="journal article" date="2005" name="Environ. Microbiol.">
        <title>Genetic and functional properties of uncultivated thermophilic crenarchaeotes from a subsurface gold mine as revealed by analysis of genome fragments.</title>
        <authorList>
            <person name="Nunoura T."/>
            <person name="Hirayama H."/>
            <person name="Takami H."/>
            <person name="Oida H."/>
            <person name="Nishi S."/>
            <person name="Shimamura S."/>
            <person name="Suzuki Y."/>
            <person name="Inagaki F."/>
            <person name="Takai K."/>
            <person name="Nealson K.H."/>
            <person name="Horikoshi K."/>
        </authorList>
    </citation>
    <scope>NUCLEOTIDE SEQUENCE [LARGE SCALE GENOMIC DNA]</scope>
</reference>
<dbReference type="Pfam" id="PF09754">
    <property type="entry name" value="PAC2"/>
    <property type="match status" value="1"/>
</dbReference>
<dbReference type="BioCyc" id="CCAL311458:G131R-1561-MONOMER"/>
<dbReference type="KEGG" id="csu:CSUB_C1537"/>
<gene>
    <name evidence="3" type="ORF">CSUB_C1537</name>
    <name evidence="2" type="ORF">HGMM_F28H09C21</name>
    <name evidence="1" type="ORF">HGMM_F40F12C10</name>
</gene>
<dbReference type="Proteomes" id="UP000008120">
    <property type="component" value="Chromosome"/>
</dbReference>
<evidence type="ECO:0000313" key="2">
    <source>
        <dbReference type="EMBL" id="BAJ49719.1"/>
    </source>
</evidence>
<dbReference type="Gene3D" id="3.40.50.10900">
    <property type="entry name" value="PAC-like subunit"/>
    <property type="match status" value="1"/>
</dbReference>
<dbReference type="PANTHER" id="PTHR35610">
    <property type="entry name" value="3-ISOPROPYLMALATE DEHYDRATASE-RELATED"/>
    <property type="match status" value="1"/>
</dbReference>
<reference evidence="1 4" key="2">
    <citation type="journal article" date="2011" name="Nucleic Acids Res.">
        <title>Insights into the evolution of Archaea and eukaryotic protein modifier systems revealed by the genome of a novel archaeal group.</title>
        <authorList>
            <person name="Nunoura T."/>
            <person name="Takaki Y."/>
            <person name="Kakuta J."/>
            <person name="Nishi S."/>
            <person name="Sugahara J."/>
            <person name="Kazama H."/>
            <person name="Chee G."/>
            <person name="Hattori M."/>
            <person name="Kanai A."/>
            <person name="Atomi H."/>
            <person name="Takai K."/>
            <person name="Takami H."/>
        </authorList>
    </citation>
    <scope>NUCLEOTIDE SEQUENCE [LARGE SCALE GENOMIC DNA]</scope>
</reference>
<dbReference type="InterPro" id="IPR038389">
    <property type="entry name" value="PSMG2_sf"/>
</dbReference>
<name>E6N8R6_CALS0</name>
<dbReference type="STRING" id="311458.CSUB_C1537"/>
<evidence type="ECO:0008006" key="5">
    <source>
        <dbReference type="Google" id="ProtNLM"/>
    </source>
</evidence>